<dbReference type="AlphaFoldDB" id="A0A5B6WSR3"/>
<dbReference type="OrthoDB" id="8048545at2759"/>
<proteinExistence type="predicted"/>
<evidence type="ECO:0000313" key="2">
    <source>
        <dbReference type="Proteomes" id="UP000325315"/>
    </source>
</evidence>
<comment type="caution">
    <text evidence="1">The sequence shown here is derived from an EMBL/GenBank/DDBJ whole genome shotgun (WGS) entry which is preliminary data.</text>
</comment>
<name>A0A5B6WSR3_9ROSI</name>
<dbReference type="Proteomes" id="UP000325315">
    <property type="component" value="Unassembled WGS sequence"/>
</dbReference>
<gene>
    <name evidence="1" type="ORF">EPI10_006574</name>
</gene>
<keyword evidence="2" id="KW-1185">Reference proteome</keyword>
<protein>
    <submittedName>
        <fullName evidence="1">Retrovirus-related Pol polyprotein from transposon TNT 1-94</fullName>
    </submittedName>
</protein>
<accession>A0A5B6WSR3</accession>
<organism evidence="1 2">
    <name type="scientific">Gossypium australe</name>
    <dbReference type="NCBI Taxonomy" id="47621"/>
    <lineage>
        <taxon>Eukaryota</taxon>
        <taxon>Viridiplantae</taxon>
        <taxon>Streptophyta</taxon>
        <taxon>Embryophyta</taxon>
        <taxon>Tracheophyta</taxon>
        <taxon>Spermatophyta</taxon>
        <taxon>Magnoliopsida</taxon>
        <taxon>eudicotyledons</taxon>
        <taxon>Gunneridae</taxon>
        <taxon>Pentapetalae</taxon>
        <taxon>rosids</taxon>
        <taxon>malvids</taxon>
        <taxon>Malvales</taxon>
        <taxon>Malvaceae</taxon>
        <taxon>Malvoideae</taxon>
        <taxon>Gossypium</taxon>
    </lineage>
</organism>
<evidence type="ECO:0000313" key="1">
    <source>
        <dbReference type="EMBL" id="KAA3484493.1"/>
    </source>
</evidence>
<dbReference type="EMBL" id="SMMG02000002">
    <property type="protein sequence ID" value="KAA3484493.1"/>
    <property type="molecule type" value="Genomic_DNA"/>
</dbReference>
<reference evidence="2" key="1">
    <citation type="journal article" date="2019" name="Plant Biotechnol. J.">
        <title>Genome sequencing of the Australian wild diploid species Gossypium australe highlights disease resistance and delayed gland morphogenesis.</title>
        <authorList>
            <person name="Cai Y."/>
            <person name="Cai X."/>
            <person name="Wang Q."/>
            <person name="Wang P."/>
            <person name="Zhang Y."/>
            <person name="Cai C."/>
            <person name="Xu Y."/>
            <person name="Wang K."/>
            <person name="Zhou Z."/>
            <person name="Wang C."/>
            <person name="Geng S."/>
            <person name="Li B."/>
            <person name="Dong Q."/>
            <person name="Hou Y."/>
            <person name="Wang H."/>
            <person name="Ai P."/>
            <person name="Liu Z."/>
            <person name="Yi F."/>
            <person name="Sun M."/>
            <person name="An G."/>
            <person name="Cheng J."/>
            <person name="Zhang Y."/>
            <person name="Shi Q."/>
            <person name="Xie Y."/>
            <person name="Shi X."/>
            <person name="Chang Y."/>
            <person name="Huang F."/>
            <person name="Chen Y."/>
            <person name="Hong S."/>
            <person name="Mi L."/>
            <person name="Sun Q."/>
            <person name="Zhang L."/>
            <person name="Zhou B."/>
            <person name="Peng R."/>
            <person name="Zhang X."/>
            <person name="Liu F."/>
        </authorList>
    </citation>
    <scope>NUCLEOTIDE SEQUENCE [LARGE SCALE GENOMIC DNA]</scope>
    <source>
        <strain evidence="2">cv. PA1801</strain>
    </source>
</reference>
<sequence length="71" mass="8138">MINMGCYVSIFEPKKVDDALQDEHWLGAMQEELQEVWTLFCCPQGAMLWAQNGYLKIRVTSMGTLQVTRLA</sequence>